<evidence type="ECO:0000313" key="2">
    <source>
        <dbReference type="Proteomes" id="UP000515211"/>
    </source>
</evidence>
<dbReference type="KEGG" id="adu:127745827"/>
<dbReference type="GeneID" id="127745827"/>
<keyword evidence="2" id="KW-1185">Reference proteome</keyword>
<gene>
    <name evidence="3 4" type="primary">LOC127745827</name>
</gene>
<feature type="region of interest" description="Disordered" evidence="1">
    <location>
        <begin position="56"/>
        <end position="131"/>
    </location>
</feature>
<reference evidence="2" key="1">
    <citation type="journal article" date="2016" name="Nat. Genet.">
        <title>The genome sequences of Arachis duranensis and Arachis ipaensis, the diploid ancestors of cultivated peanut.</title>
        <authorList>
            <person name="Bertioli D.J."/>
            <person name="Cannon S.B."/>
            <person name="Froenicke L."/>
            <person name="Huang G."/>
            <person name="Farmer A.D."/>
            <person name="Cannon E.K."/>
            <person name="Liu X."/>
            <person name="Gao D."/>
            <person name="Clevenger J."/>
            <person name="Dash S."/>
            <person name="Ren L."/>
            <person name="Moretzsohn M.C."/>
            <person name="Shirasawa K."/>
            <person name="Huang W."/>
            <person name="Vidigal B."/>
            <person name="Abernathy B."/>
            <person name="Chu Y."/>
            <person name="Niederhuth C.E."/>
            <person name="Umale P."/>
            <person name="Araujo A.C."/>
            <person name="Kozik A."/>
            <person name="Kim K.D."/>
            <person name="Burow M.D."/>
            <person name="Varshney R.K."/>
            <person name="Wang X."/>
            <person name="Zhang X."/>
            <person name="Barkley N."/>
            <person name="Guimaraes P.M."/>
            <person name="Isobe S."/>
            <person name="Guo B."/>
            <person name="Liao B."/>
            <person name="Stalker H.T."/>
            <person name="Schmitz R.J."/>
            <person name="Scheffler B.E."/>
            <person name="Leal-Bertioli S.C."/>
            <person name="Xun X."/>
            <person name="Jackson S.A."/>
            <person name="Michelmore R."/>
            <person name="Ozias-Akins P."/>
        </authorList>
    </citation>
    <scope>NUCLEOTIDE SEQUENCE [LARGE SCALE GENOMIC DNA]</scope>
    <source>
        <strain evidence="2">cv. V14167</strain>
    </source>
</reference>
<evidence type="ECO:0000313" key="3">
    <source>
        <dbReference type="RefSeq" id="XP_052115724.1"/>
    </source>
</evidence>
<proteinExistence type="predicted"/>
<feature type="compositionally biased region" description="Polar residues" evidence="1">
    <location>
        <begin position="94"/>
        <end position="116"/>
    </location>
</feature>
<evidence type="ECO:0000256" key="1">
    <source>
        <dbReference type="SAM" id="MobiDB-lite"/>
    </source>
</evidence>
<reference evidence="3 4" key="2">
    <citation type="submission" date="2025-04" db="UniProtKB">
        <authorList>
            <consortium name="RefSeq"/>
        </authorList>
    </citation>
    <scope>IDENTIFICATION</scope>
    <source>
        <tissue evidence="3 4">Whole plant</tissue>
    </source>
</reference>
<dbReference type="RefSeq" id="XP_052115725.1">
    <property type="nucleotide sequence ID" value="XM_052259765.1"/>
</dbReference>
<protein>
    <submittedName>
        <fullName evidence="3 4">Uncharacterized protein LOC127745827</fullName>
    </submittedName>
</protein>
<dbReference type="RefSeq" id="XP_052115724.1">
    <property type="nucleotide sequence ID" value="XM_052259764.1"/>
</dbReference>
<sequence length="131" mass="14297">MDLKEEVKQLREDYVDLEESVAEGTEEVFEISKKHVQVLAPDLDLSPLHPDKIVVDGKIVSPPHPPTDSELKTAGQRLVESPPQEVVAPEEVMLSSSLQPKATPTEENPPTSSAEPDSSPAHDQNPLIGYV</sequence>
<evidence type="ECO:0000313" key="4">
    <source>
        <dbReference type="RefSeq" id="XP_052115725.1"/>
    </source>
</evidence>
<organism evidence="2 4">
    <name type="scientific">Arachis duranensis</name>
    <name type="common">Wild peanut</name>
    <dbReference type="NCBI Taxonomy" id="130453"/>
    <lineage>
        <taxon>Eukaryota</taxon>
        <taxon>Viridiplantae</taxon>
        <taxon>Streptophyta</taxon>
        <taxon>Embryophyta</taxon>
        <taxon>Tracheophyta</taxon>
        <taxon>Spermatophyta</taxon>
        <taxon>Magnoliopsida</taxon>
        <taxon>eudicotyledons</taxon>
        <taxon>Gunneridae</taxon>
        <taxon>Pentapetalae</taxon>
        <taxon>rosids</taxon>
        <taxon>fabids</taxon>
        <taxon>Fabales</taxon>
        <taxon>Fabaceae</taxon>
        <taxon>Papilionoideae</taxon>
        <taxon>50 kb inversion clade</taxon>
        <taxon>dalbergioids sensu lato</taxon>
        <taxon>Dalbergieae</taxon>
        <taxon>Pterocarpus clade</taxon>
        <taxon>Arachis</taxon>
    </lineage>
</organism>
<dbReference type="Proteomes" id="UP000515211">
    <property type="component" value="Chromosome 3"/>
</dbReference>
<accession>A0A9C6TFQ4</accession>
<dbReference type="AlphaFoldDB" id="A0A9C6TFQ4"/>
<name>A0A9C6TFQ4_ARADU</name>